<reference evidence="1 2" key="1">
    <citation type="submission" date="2018-03" db="EMBL/GenBank/DDBJ databases">
        <title>Whole genome sequencing of Histamine producing bacteria.</title>
        <authorList>
            <person name="Butler K."/>
        </authorList>
    </citation>
    <scope>NUCLEOTIDE SEQUENCE [LARGE SCALE GENOMIC DNA]</scope>
    <source>
        <strain evidence="1 2">DSM 19138</strain>
    </source>
</reference>
<dbReference type="Proteomes" id="UP000241346">
    <property type="component" value="Unassembled WGS sequence"/>
</dbReference>
<accession>A0A2T3MW30</accession>
<comment type="caution">
    <text evidence="1">The sequence shown here is derived from an EMBL/GenBank/DDBJ whole genome shotgun (WGS) entry which is preliminary data.</text>
</comment>
<name>A0A2T3MW30_9GAMM</name>
<gene>
    <name evidence="1" type="ORF">C9J01_28550</name>
</gene>
<dbReference type="AlphaFoldDB" id="A0A2T3MW30"/>
<sequence length="74" mass="8450">MRGNSHVRFLGGGGAVMRRCYPTCPYLTEIVVKFKNGGESLRFFMAGTREIFLCGTYFSHRELTREKAQKAVRD</sequence>
<evidence type="ECO:0000313" key="2">
    <source>
        <dbReference type="Proteomes" id="UP000241346"/>
    </source>
</evidence>
<organism evidence="1 2">
    <name type="scientific">Photobacterium rosenbergii</name>
    <dbReference type="NCBI Taxonomy" id="294936"/>
    <lineage>
        <taxon>Bacteria</taxon>
        <taxon>Pseudomonadati</taxon>
        <taxon>Pseudomonadota</taxon>
        <taxon>Gammaproteobacteria</taxon>
        <taxon>Vibrionales</taxon>
        <taxon>Vibrionaceae</taxon>
        <taxon>Photobacterium</taxon>
    </lineage>
</organism>
<evidence type="ECO:0000313" key="1">
    <source>
        <dbReference type="EMBL" id="PSW04109.1"/>
    </source>
</evidence>
<dbReference type="EMBL" id="PYMB01000043">
    <property type="protein sequence ID" value="PSW04109.1"/>
    <property type="molecule type" value="Genomic_DNA"/>
</dbReference>
<protein>
    <submittedName>
        <fullName evidence="1">Uncharacterized protein</fullName>
    </submittedName>
</protein>
<proteinExistence type="predicted"/>